<evidence type="ECO:0000313" key="2">
    <source>
        <dbReference type="Proteomes" id="UP001057402"/>
    </source>
</evidence>
<name>A0ACB9MMD9_9MYRT</name>
<reference evidence="2" key="1">
    <citation type="journal article" date="2023" name="Front. Plant Sci.">
        <title>Chromosomal-level genome assembly of Melastoma candidum provides insights into trichome evolution.</title>
        <authorList>
            <person name="Zhong Y."/>
            <person name="Wu W."/>
            <person name="Sun C."/>
            <person name="Zou P."/>
            <person name="Liu Y."/>
            <person name="Dai S."/>
            <person name="Zhou R."/>
        </authorList>
    </citation>
    <scope>NUCLEOTIDE SEQUENCE [LARGE SCALE GENOMIC DNA]</scope>
</reference>
<dbReference type="Proteomes" id="UP001057402">
    <property type="component" value="Chromosome 9"/>
</dbReference>
<protein>
    <submittedName>
        <fullName evidence="1">Uncharacterized protein</fullName>
    </submittedName>
</protein>
<dbReference type="EMBL" id="CM042888">
    <property type="protein sequence ID" value="KAI4325452.1"/>
    <property type="molecule type" value="Genomic_DNA"/>
</dbReference>
<keyword evidence="2" id="KW-1185">Reference proteome</keyword>
<proteinExistence type="predicted"/>
<organism evidence="1 2">
    <name type="scientific">Melastoma candidum</name>
    <dbReference type="NCBI Taxonomy" id="119954"/>
    <lineage>
        <taxon>Eukaryota</taxon>
        <taxon>Viridiplantae</taxon>
        <taxon>Streptophyta</taxon>
        <taxon>Embryophyta</taxon>
        <taxon>Tracheophyta</taxon>
        <taxon>Spermatophyta</taxon>
        <taxon>Magnoliopsida</taxon>
        <taxon>eudicotyledons</taxon>
        <taxon>Gunneridae</taxon>
        <taxon>Pentapetalae</taxon>
        <taxon>rosids</taxon>
        <taxon>malvids</taxon>
        <taxon>Myrtales</taxon>
        <taxon>Melastomataceae</taxon>
        <taxon>Melastomatoideae</taxon>
        <taxon>Melastomateae</taxon>
        <taxon>Melastoma</taxon>
    </lineage>
</organism>
<gene>
    <name evidence="1" type="ORF">MLD38_030852</name>
</gene>
<comment type="caution">
    <text evidence="1">The sequence shown here is derived from an EMBL/GenBank/DDBJ whole genome shotgun (WGS) entry which is preliminary data.</text>
</comment>
<evidence type="ECO:0000313" key="1">
    <source>
        <dbReference type="EMBL" id="KAI4325452.1"/>
    </source>
</evidence>
<sequence length="357" mass="37692">MSDFFSLQGGGGGGGFDEQQLGLGDQRSYPVTNPSGAYSAAAVPLPWFYHPGVHQEDQQFFRNQHILQQQDLYTGAAAASSPDLSGLRGGVGVGVGLGIGGDVGGSVRGGFGARSCQDCGNHAKKDCAHLRCRTCCTGRGFDCLTHVKSTWVPAAKRRERQQQYCGRERQQQLTDLKRRKHASRGESMEEKALIGKQCQRDNEDLPGDATMACMRMAGSNTSTGFEGRKFPAELSTSAVFTCVRVSSADDPIDQLAYQTAVSIGGHVFKGILYDHGSETTYFNADAVTAVGGVGGDPTSSGGVVQPPNLITGSSMVAGAGTSRNVATFIDPSLYAAAASSSAMDAYTGITQFFLQER</sequence>
<accession>A0ACB9MMD9</accession>